<dbReference type="OrthoDB" id="10067025at2759"/>
<keyword evidence="4" id="KW-0805">Transcription regulation</keyword>
<reference evidence="12" key="1">
    <citation type="submission" date="2025-08" db="UniProtKB">
        <authorList>
            <consortium name="RefSeq"/>
        </authorList>
    </citation>
    <scope>IDENTIFICATION</scope>
    <source>
        <tissue evidence="12">Gonads</tissue>
    </source>
</reference>
<evidence type="ECO:0000256" key="5">
    <source>
        <dbReference type="ARBA" id="ARBA00023159"/>
    </source>
</evidence>
<evidence type="ECO:0000313" key="11">
    <source>
        <dbReference type="Proteomes" id="UP000085678"/>
    </source>
</evidence>
<evidence type="ECO:0000256" key="1">
    <source>
        <dbReference type="ARBA" id="ARBA00004123"/>
    </source>
</evidence>
<dbReference type="AlphaFoldDB" id="A0A1S3J7I7"/>
<dbReference type="InterPro" id="IPR021019">
    <property type="entry name" value="Mediator_Med30_met"/>
</dbReference>
<dbReference type="GO" id="GO:0045893">
    <property type="term" value="P:positive regulation of DNA-templated transcription"/>
    <property type="evidence" value="ECO:0007669"/>
    <property type="project" value="TreeGrafter"/>
</dbReference>
<evidence type="ECO:0000256" key="3">
    <source>
        <dbReference type="ARBA" id="ARBA00019664"/>
    </source>
</evidence>
<name>A0A1S3J7I7_LINAN</name>
<evidence type="ECO:0000256" key="8">
    <source>
        <dbReference type="ARBA" id="ARBA00025687"/>
    </source>
</evidence>
<dbReference type="InParanoid" id="A0A1S3J7I7"/>
<evidence type="ECO:0000256" key="10">
    <source>
        <dbReference type="SAM" id="MobiDB-lite"/>
    </source>
</evidence>
<protein>
    <recommendedName>
        <fullName evidence="3">Mediator of RNA polymerase II transcription subunit 30</fullName>
    </recommendedName>
    <alternativeName>
        <fullName evidence="9">Mediator complex subunit 30</fullName>
    </alternativeName>
</protein>
<organism evidence="11 12">
    <name type="scientific">Lingula anatina</name>
    <name type="common">Brachiopod</name>
    <name type="synonym">Lingula unguis</name>
    <dbReference type="NCBI Taxonomy" id="7574"/>
    <lineage>
        <taxon>Eukaryota</taxon>
        <taxon>Metazoa</taxon>
        <taxon>Spiralia</taxon>
        <taxon>Lophotrochozoa</taxon>
        <taxon>Brachiopoda</taxon>
        <taxon>Linguliformea</taxon>
        <taxon>Lingulata</taxon>
        <taxon>Lingulida</taxon>
        <taxon>Linguloidea</taxon>
        <taxon>Lingulidae</taxon>
        <taxon>Lingula</taxon>
    </lineage>
</organism>
<comment type="subcellular location">
    <subcellularLocation>
        <location evidence="1">Nucleus</location>
    </subcellularLocation>
</comment>
<proteinExistence type="inferred from homology"/>
<accession>A0A1S3J7I7</accession>
<keyword evidence="7" id="KW-0539">Nucleus</keyword>
<evidence type="ECO:0000256" key="7">
    <source>
        <dbReference type="ARBA" id="ARBA00023242"/>
    </source>
</evidence>
<feature type="compositionally biased region" description="Low complexity" evidence="10">
    <location>
        <begin position="7"/>
        <end position="25"/>
    </location>
</feature>
<evidence type="ECO:0000256" key="4">
    <source>
        <dbReference type="ARBA" id="ARBA00023015"/>
    </source>
</evidence>
<dbReference type="PANTHER" id="PTHR31705">
    <property type="entry name" value="MEDIATOR OF RNA POLYMERASE II TRANSCRIPTION SUBUNIT 30"/>
    <property type="match status" value="1"/>
</dbReference>
<dbReference type="KEGG" id="lak:106170482"/>
<keyword evidence="5" id="KW-0010">Activator</keyword>
<comment type="function">
    <text evidence="8">Component of the Mediator complex, a coactivator involved in the regulated transcription of nearly all RNA polymerase II-dependent genes. Mediator functions as a bridge to convey information from gene-specific regulatory proteins to the basal RNA polymerase II transcription machinery. Mediator is recruited to promoters by direct interactions with regulatory proteins and serves as a scaffold for the assembly of a functional preinitiation complex with RNA polymerase II and the general transcription factors.</text>
</comment>
<keyword evidence="11" id="KW-1185">Reference proteome</keyword>
<feature type="region of interest" description="Disordered" evidence="10">
    <location>
        <begin position="1"/>
        <end position="69"/>
    </location>
</feature>
<keyword evidence="6" id="KW-0804">Transcription</keyword>
<dbReference type="RefSeq" id="XP_013405819.1">
    <property type="nucleotide sequence ID" value="XM_013550365.1"/>
</dbReference>
<comment type="similarity">
    <text evidence="2">Belongs to the Mediator complex subunit 30 family.</text>
</comment>
<dbReference type="STRING" id="7574.A0A1S3J7I7"/>
<dbReference type="GO" id="GO:0003712">
    <property type="term" value="F:transcription coregulator activity"/>
    <property type="evidence" value="ECO:0007669"/>
    <property type="project" value="TreeGrafter"/>
</dbReference>
<evidence type="ECO:0000256" key="2">
    <source>
        <dbReference type="ARBA" id="ARBA00010606"/>
    </source>
</evidence>
<evidence type="ECO:0000256" key="9">
    <source>
        <dbReference type="ARBA" id="ARBA00031981"/>
    </source>
</evidence>
<dbReference type="Proteomes" id="UP000085678">
    <property type="component" value="Unplaced"/>
</dbReference>
<gene>
    <name evidence="12" type="primary">LOC106170482</name>
</gene>
<evidence type="ECO:0000313" key="12">
    <source>
        <dbReference type="RefSeq" id="XP_013405819.1"/>
    </source>
</evidence>
<sequence length="224" mass="25644">MANPGPYQQYQYQQQRQQQQQQYNQPGGTAMHQQPPPSLQQQFSDSHQGSLHQGQGSWGGQGQTQLASPTKDVNTASLCKTGQETVQEIVQKTLEIFQVLHQLKLPNNTAGNSVQMYQDKKAKLEDHMKAIQVSFKKLRLMYNKVQEICQHFDTKQTECLIPYINGPEVDDGGAHATEAVRYSSEEHREIAEQIRNKNRHLKEIIDQLRTVIWEINTMAAMRKT</sequence>
<dbReference type="GO" id="GO:0016592">
    <property type="term" value="C:mediator complex"/>
    <property type="evidence" value="ECO:0007669"/>
    <property type="project" value="TreeGrafter"/>
</dbReference>
<dbReference type="GeneID" id="106170482"/>
<dbReference type="Pfam" id="PF11315">
    <property type="entry name" value="Med30"/>
    <property type="match status" value="1"/>
</dbReference>
<evidence type="ECO:0000256" key="6">
    <source>
        <dbReference type="ARBA" id="ARBA00023163"/>
    </source>
</evidence>
<feature type="compositionally biased region" description="Low complexity" evidence="10">
    <location>
        <begin position="39"/>
        <end position="55"/>
    </location>
</feature>
<dbReference type="PANTHER" id="PTHR31705:SF4">
    <property type="entry name" value="MEDIATOR OF RNA POLYMERASE II TRANSCRIPTION SUBUNIT 30"/>
    <property type="match status" value="1"/>
</dbReference>